<dbReference type="Proteomes" id="UP000324222">
    <property type="component" value="Unassembled WGS sequence"/>
</dbReference>
<feature type="transmembrane region" description="Helical" evidence="1">
    <location>
        <begin position="87"/>
        <end position="106"/>
    </location>
</feature>
<keyword evidence="1" id="KW-0472">Membrane</keyword>
<evidence type="ECO:0000313" key="3">
    <source>
        <dbReference type="Proteomes" id="UP000324222"/>
    </source>
</evidence>
<dbReference type="EMBL" id="VSRR010117175">
    <property type="protein sequence ID" value="MPC99156.1"/>
    <property type="molecule type" value="Genomic_DNA"/>
</dbReference>
<gene>
    <name evidence="2" type="ORF">E2C01_094552</name>
</gene>
<keyword evidence="1" id="KW-1133">Transmembrane helix</keyword>
<evidence type="ECO:0000256" key="1">
    <source>
        <dbReference type="SAM" id="Phobius"/>
    </source>
</evidence>
<keyword evidence="3" id="KW-1185">Reference proteome</keyword>
<evidence type="ECO:0000313" key="2">
    <source>
        <dbReference type="EMBL" id="MPC99156.1"/>
    </source>
</evidence>
<dbReference type="AlphaFoldDB" id="A0A5B7JXX9"/>
<comment type="caution">
    <text evidence="2">The sequence shown here is derived from an EMBL/GenBank/DDBJ whole genome shotgun (WGS) entry which is preliminary data.</text>
</comment>
<feature type="transmembrane region" description="Helical" evidence="1">
    <location>
        <begin position="59"/>
        <end position="75"/>
    </location>
</feature>
<keyword evidence="1" id="KW-0812">Transmembrane</keyword>
<sequence>MSLKVFLHLGADRPARRVCVWRGRGVRAITSSGKGRWAVLAACLSLPLPRMNASVGEKGGLHFIALIVITLLSYATHGDCLLKADVLVCTWWIVCIKGYFGIYFPLCS</sequence>
<organism evidence="2 3">
    <name type="scientific">Portunus trituberculatus</name>
    <name type="common">Swimming crab</name>
    <name type="synonym">Neptunus trituberculatus</name>
    <dbReference type="NCBI Taxonomy" id="210409"/>
    <lineage>
        <taxon>Eukaryota</taxon>
        <taxon>Metazoa</taxon>
        <taxon>Ecdysozoa</taxon>
        <taxon>Arthropoda</taxon>
        <taxon>Crustacea</taxon>
        <taxon>Multicrustacea</taxon>
        <taxon>Malacostraca</taxon>
        <taxon>Eumalacostraca</taxon>
        <taxon>Eucarida</taxon>
        <taxon>Decapoda</taxon>
        <taxon>Pleocyemata</taxon>
        <taxon>Brachyura</taxon>
        <taxon>Eubrachyura</taxon>
        <taxon>Portunoidea</taxon>
        <taxon>Portunidae</taxon>
        <taxon>Portuninae</taxon>
        <taxon>Portunus</taxon>
    </lineage>
</organism>
<accession>A0A5B7JXX9</accession>
<name>A0A5B7JXX9_PORTR</name>
<proteinExistence type="predicted"/>
<reference evidence="2 3" key="1">
    <citation type="submission" date="2019-05" db="EMBL/GenBank/DDBJ databases">
        <title>Another draft genome of Portunus trituberculatus and its Hox gene families provides insights of decapod evolution.</title>
        <authorList>
            <person name="Jeong J.-H."/>
            <person name="Song I."/>
            <person name="Kim S."/>
            <person name="Choi T."/>
            <person name="Kim D."/>
            <person name="Ryu S."/>
            <person name="Kim W."/>
        </authorList>
    </citation>
    <scope>NUCLEOTIDE SEQUENCE [LARGE SCALE GENOMIC DNA]</scope>
    <source>
        <tissue evidence="2">Muscle</tissue>
    </source>
</reference>
<protein>
    <submittedName>
        <fullName evidence="2">Uncharacterized protein</fullName>
    </submittedName>
</protein>